<evidence type="ECO:0000259" key="3">
    <source>
        <dbReference type="Pfam" id="PF20009"/>
    </source>
</evidence>
<dbReference type="PANTHER" id="PTHR11319:SF35">
    <property type="entry name" value="OUTER MEMBRANE PROTEIN PMPC-RELATED"/>
    <property type="match status" value="1"/>
</dbReference>
<dbReference type="GO" id="GO:0000272">
    <property type="term" value="P:polysaccharide catabolic process"/>
    <property type="evidence" value="ECO:0007669"/>
    <property type="project" value="InterPro"/>
</dbReference>
<name>A0A517NH86_9BACT</name>
<dbReference type="Pfam" id="PF20009">
    <property type="entry name" value="GEVED"/>
    <property type="match status" value="1"/>
</dbReference>
<dbReference type="Pfam" id="PF00404">
    <property type="entry name" value="Dockerin_1"/>
    <property type="match status" value="1"/>
</dbReference>
<evidence type="ECO:0000259" key="2">
    <source>
        <dbReference type="Pfam" id="PF13229"/>
    </source>
</evidence>
<dbReference type="OrthoDB" id="292920at2"/>
<dbReference type="Pfam" id="PF13229">
    <property type="entry name" value="Beta_helix"/>
    <property type="match status" value="1"/>
</dbReference>
<dbReference type="EMBL" id="CP036525">
    <property type="protein sequence ID" value="QDT06482.1"/>
    <property type="molecule type" value="Genomic_DNA"/>
</dbReference>
<dbReference type="InterPro" id="IPR036439">
    <property type="entry name" value="Dockerin_dom_sf"/>
</dbReference>
<dbReference type="InterPro" id="IPR039448">
    <property type="entry name" value="Beta_helix"/>
</dbReference>
<dbReference type="InterPro" id="IPR002105">
    <property type="entry name" value="Dockerin_1_rpt"/>
</dbReference>
<dbReference type="InterPro" id="IPR006626">
    <property type="entry name" value="PbH1"/>
</dbReference>
<dbReference type="KEGG" id="rlc:K227x_48920"/>
<dbReference type="InterPro" id="IPR012334">
    <property type="entry name" value="Pectin_lyas_fold"/>
</dbReference>
<feature type="domain" description="Right handed beta helix" evidence="2">
    <location>
        <begin position="712"/>
        <end position="827"/>
    </location>
</feature>
<keyword evidence="5" id="KW-1185">Reference proteome</keyword>
<feature type="region of interest" description="Disordered" evidence="1">
    <location>
        <begin position="1514"/>
        <end position="1540"/>
    </location>
</feature>
<proteinExistence type="predicted"/>
<dbReference type="InterPro" id="IPR059226">
    <property type="entry name" value="Choice_anch_Q_dom"/>
</dbReference>
<sequence length="1554" mass="160125">MIRSRKNPCAGQRVRRNRRLNLETLENRRVLASFVVSTSVDVVDNGDAVISLREAVALANQTAGADTITFDEFEFFEPTTIGLTLGELEITDGVEIQGLTDNRITIDAQSGSRILRVNTGPSAQRSVSISDITLTGGQTTGFNEDGAAILQLAASDLTLTRVAITNNRTTGNNSDGGAISSVGPLTIVDSVISGNRTEGTTSLGGAITSGNTLTITASRLTGNSTTGTDSRGGAIQSAANLVMTDTLLQDNRTDGDGAIGGALNATGLITINGSRFIENRTTGERADGGAIAVFQSLETFGGGFTITQSDIHANQTGGLDSRGGGLYADFANGTISSSSITNNQTTRQGSHGGGVLVTRTDLAMDQSTISGNVAGGTDAFAGGIGLVGGSLSIHGVTITDNQASGDGGGVYFDSDFTSSDFIVSNSIVAGNSLSNGLAQSAPDVRFNQSNPNLSVQSSLFGTNRGSLFTQSLTPDSDGNYIGGSDENVIDPGLDPLMLAGNSRVHPLIPGSLAIDAGQSSLSVGAPYDQRGPGFDRLSANEVDMGSFELQSIDNSRFVVNTLSDELDYTNSDVSLREAIETANRNAGSDSITFDSDALTGSDTITLSLGQLSITDSVSIVGPGAESLTIDGDATFRVFAISGDTDVLIEGLTITGGRTSISNSTGIVGTDPNASIANGAGVRSESTGRVTLRMVAITDNQVVSNTATGAGVWAESGELVIEDSVVSNNIGVGVAVTSTDVTMERVTVSSNAGTGVTIDRSEAELINTTISANSGTNGGGVSIGDLSQVALVHATVFNNLSESGGGIFIADDVSSSVLISNSIVAGNTSTTSHPDIRIPAVVDITIASSLIGDLSGTTLTESQTADANGNLIGGPTDGVIDPMLGSLVVHGGDLPIHEPDAASPVINAGDDLRSVTSTGAAIQTDARGLPFLRQSDTVDMGAVELQQAVPTILWNNPDPILVGTPLTDLQLNATTDIPGTFVYSPADQSVLGQGSNQILTAVFTPVDTDLYAETTVTVSIDVVAAEDLGDAPNSYSTLRASNGPRHAESTLSLGSTIDYDTDGQPTVAADGDGSTDDGVRFATSLVSATTATKGSILINASTAAKLDAWIDFDGNGIFDTGEHLGGGTSIDVVAGENLLVVDVPADSASGLTYARFRISSSGGLSPTGAATDGEVEDYAVTMLAQSTPSPAELFVTGTQINLVREADEWVVRRRTVEVFRVPVGSVSEMAITGDEFSNVLTIDQSGGDVMPVDGLSFDGGDRVNTLRWVGGSADLDLTDGGNLTLRNIDAIDLTDAAAQALTIDSAAARQMDPGGEGIIITGIAPSESSPGNTTPGDQLMFTDGASWRMAEPEVIFQTVYQVITLNDTFIQMDFGSGWQNISSPSDVNNNGTITANDALVVINELGRRAYSDANGGTLVNPATVDPWPGFYYDQNGDGMVTALDALRVINQLARLSSDGSGSGESEMHDRLPTLRTIEPTRRDESGSAAAAIAPTTTTFGWLDRVASRTADDATWTTVDDDTTESDSERNDSERSAAADQVDRLLSQDDFLTSLL</sequence>
<dbReference type="InterPro" id="IPR045474">
    <property type="entry name" value="GEVED"/>
</dbReference>
<dbReference type="PANTHER" id="PTHR11319">
    <property type="entry name" value="G PROTEIN-COUPLED RECEPTOR-RELATED"/>
    <property type="match status" value="1"/>
</dbReference>
<gene>
    <name evidence="4" type="ORF">K227x_48920</name>
</gene>
<dbReference type="NCBIfam" id="NF041518">
    <property type="entry name" value="choice_anch_Q"/>
    <property type="match status" value="2"/>
</dbReference>
<evidence type="ECO:0000256" key="1">
    <source>
        <dbReference type="SAM" id="MobiDB-lite"/>
    </source>
</evidence>
<reference evidence="4 5" key="1">
    <citation type="submission" date="2019-02" db="EMBL/GenBank/DDBJ databases">
        <title>Deep-cultivation of Planctomycetes and their phenomic and genomic characterization uncovers novel biology.</title>
        <authorList>
            <person name="Wiegand S."/>
            <person name="Jogler M."/>
            <person name="Boedeker C."/>
            <person name="Pinto D."/>
            <person name="Vollmers J."/>
            <person name="Rivas-Marin E."/>
            <person name="Kohn T."/>
            <person name="Peeters S.H."/>
            <person name="Heuer A."/>
            <person name="Rast P."/>
            <person name="Oberbeckmann S."/>
            <person name="Bunk B."/>
            <person name="Jeske O."/>
            <person name="Meyerdierks A."/>
            <person name="Storesund J.E."/>
            <person name="Kallscheuer N."/>
            <person name="Luecker S."/>
            <person name="Lage O.M."/>
            <person name="Pohl T."/>
            <person name="Merkel B.J."/>
            <person name="Hornburger P."/>
            <person name="Mueller R.-W."/>
            <person name="Bruemmer F."/>
            <person name="Labrenz M."/>
            <person name="Spormann A.M."/>
            <person name="Op den Camp H."/>
            <person name="Overmann J."/>
            <person name="Amann R."/>
            <person name="Jetten M.S.M."/>
            <person name="Mascher T."/>
            <person name="Medema M.H."/>
            <person name="Devos D.P."/>
            <person name="Kaster A.-K."/>
            <person name="Ovreas L."/>
            <person name="Rohde M."/>
            <person name="Galperin M.Y."/>
            <person name="Jogler C."/>
        </authorList>
    </citation>
    <scope>NUCLEOTIDE SEQUENCE [LARGE SCALE GENOMIC DNA]</scope>
    <source>
        <strain evidence="4 5">K22_7</strain>
    </source>
</reference>
<dbReference type="SMART" id="SM00710">
    <property type="entry name" value="PbH1"/>
    <property type="match status" value="14"/>
</dbReference>
<dbReference type="Proteomes" id="UP000318538">
    <property type="component" value="Chromosome"/>
</dbReference>
<feature type="domain" description="GEVED" evidence="3">
    <location>
        <begin position="1105"/>
        <end position="1180"/>
    </location>
</feature>
<dbReference type="SUPFAM" id="SSF51126">
    <property type="entry name" value="Pectin lyase-like"/>
    <property type="match status" value="3"/>
</dbReference>
<evidence type="ECO:0000313" key="4">
    <source>
        <dbReference type="EMBL" id="QDT06482.1"/>
    </source>
</evidence>
<accession>A0A517NH86</accession>
<feature type="compositionally biased region" description="Basic and acidic residues" evidence="1">
    <location>
        <begin position="1525"/>
        <end position="1540"/>
    </location>
</feature>
<dbReference type="Gene3D" id="2.160.20.10">
    <property type="entry name" value="Single-stranded right-handed beta-helix, Pectin lyase-like"/>
    <property type="match status" value="2"/>
</dbReference>
<dbReference type="RefSeq" id="WP_145173165.1">
    <property type="nucleotide sequence ID" value="NZ_CP036525.1"/>
</dbReference>
<organism evidence="4 5">
    <name type="scientific">Rubripirellula lacrimiformis</name>
    <dbReference type="NCBI Taxonomy" id="1930273"/>
    <lineage>
        <taxon>Bacteria</taxon>
        <taxon>Pseudomonadati</taxon>
        <taxon>Planctomycetota</taxon>
        <taxon>Planctomycetia</taxon>
        <taxon>Pirellulales</taxon>
        <taxon>Pirellulaceae</taxon>
        <taxon>Rubripirellula</taxon>
    </lineage>
</organism>
<protein>
    <submittedName>
        <fullName evidence="4">Dockerin type I repeat protein</fullName>
    </submittedName>
</protein>
<evidence type="ECO:0000313" key="5">
    <source>
        <dbReference type="Proteomes" id="UP000318538"/>
    </source>
</evidence>
<dbReference type="GO" id="GO:0004553">
    <property type="term" value="F:hydrolase activity, hydrolyzing O-glycosyl compounds"/>
    <property type="evidence" value="ECO:0007669"/>
    <property type="project" value="InterPro"/>
</dbReference>
<dbReference type="Gene3D" id="1.10.1330.10">
    <property type="entry name" value="Dockerin domain"/>
    <property type="match status" value="1"/>
</dbReference>
<dbReference type="SUPFAM" id="SSF63446">
    <property type="entry name" value="Type I dockerin domain"/>
    <property type="match status" value="1"/>
</dbReference>
<dbReference type="InterPro" id="IPR011050">
    <property type="entry name" value="Pectin_lyase_fold/virulence"/>
</dbReference>